<comment type="caution">
    <text evidence="1">The sequence shown here is derived from an EMBL/GenBank/DDBJ whole genome shotgun (WGS) entry which is preliminary data.</text>
</comment>
<dbReference type="EMBL" id="WOFH01000002">
    <property type="protein sequence ID" value="MUN36353.1"/>
    <property type="molecule type" value="Genomic_DNA"/>
</dbReference>
<reference evidence="1 2" key="1">
    <citation type="submission" date="2019-11" db="EMBL/GenBank/DDBJ databases">
        <authorList>
            <person name="Cao P."/>
        </authorList>
    </citation>
    <scope>NUCLEOTIDE SEQUENCE [LARGE SCALE GENOMIC DNA]</scope>
    <source>
        <strain evidence="1 2">NEAU-AAG5</strain>
    </source>
</reference>
<dbReference type="AlphaFoldDB" id="A0A7K1KWC9"/>
<keyword evidence="2" id="KW-1185">Reference proteome</keyword>
<accession>A0A7K1KWC9</accession>
<protein>
    <submittedName>
        <fullName evidence="1">Uncharacterized protein</fullName>
    </submittedName>
</protein>
<dbReference type="Proteomes" id="UP000432015">
    <property type="component" value="Unassembled WGS sequence"/>
</dbReference>
<dbReference type="RefSeq" id="WP_156215371.1">
    <property type="nucleotide sequence ID" value="NZ_JAICDF010000004.1"/>
</dbReference>
<proteinExistence type="predicted"/>
<organism evidence="1 2">
    <name type="scientific">Actinomadura litoris</name>
    <dbReference type="NCBI Taxonomy" id="2678616"/>
    <lineage>
        <taxon>Bacteria</taxon>
        <taxon>Bacillati</taxon>
        <taxon>Actinomycetota</taxon>
        <taxon>Actinomycetes</taxon>
        <taxon>Streptosporangiales</taxon>
        <taxon>Thermomonosporaceae</taxon>
        <taxon>Actinomadura</taxon>
    </lineage>
</organism>
<evidence type="ECO:0000313" key="1">
    <source>
        <dbReference type="EMBL" id="MUN36353.1"/>
    </source>
</evidence>
<evidence type="ECO:0000313" key="2">
    <source>
        <dbReference type="Proteomes" id="UP000432015"/>
    </source>
</evidence>
<name>A0A7K1KWC9_9ACTN</name>
<sequence>MSTDRKSLRELVRDELRETKREAPAFTDVAMGSATYTKMLGKRYSGTSG</sequence>
<gene>
    <name evidence="1" type="ORF">GNZ18_07030</name>
</gene>